<feature type="compositionally biased region" description="Basic residues" evidence="6">
    <location>
        <begin position="547"/>
        <end position="556"/>
    </location>
</feature>
<dbReference type="GO" id="GO:0071897">
    <property type="term" value="P:DNA biosynthetic process"/>
    <property type="evidence" value="ECO:0007669"/>
    <property type="project" value="UniProtKB-KW"/>
</dbReference>
<accession>A0A7U7G5G4</accession>
<comment type="caution">
    <text evidence="8">The sequence shown here is derived from an EMBL/GenBank/DDBJ whole genome shotgun (WGS) entry which is preliminary data.</text>
</comment>
<reference evidence="8 9" key="1">
    <citation type="journal article" date="2014" name="Genome Biol. Evol.">
        <title>Acetic acid bacteria genomes reveal functional traits for adaptation to life in insect guts.</title>
        <authorList>
            <person name="Chouaia B."/>
            <person name="Gaiarsa S."/>
            <person name="Crotti E."/>
            <person name="Comandatore F."/>
            <person name="Degli Esposti M."/>
            <person name="Ricci I."/>
            <person name="Alma A."/>
            <person name="Favia G."/>
            <person name="Bandi C."/>
            <person name="Daffonchio D."/>
        </authorList>
    </citation>
    <scope>NUCLEOTIDE SEQUENCE [LARGE SCALE GENOMIC DNA]</scope>
    <source>
        <strain evidence="9">AM169</strain>
    </source>
</reference>
<evidence type="ECO:0000256" key="2">
    <source>
        <dbReference type="ARBA" id="ARBA00012274"/>
    </source>
</evidence>
<evidence type="ECO:0000256" key="4">
    <source>
        <dbReference type="ARBA" id="ARBA00022741"/>
    </source>
</evidence>
<keyword evidence="4" id="KW-0547">Nucleotide-binding</keyword>
<evidence type="ECO:0000256" key="5">
    <source>
        <dbReference type="ARBA" id="ARBA00047754"/>
    </source>
</evidence>
<dbReference type="AlphaFoldDB" id="A0A7U7G5G4"/>
<feature type="domain" description="TSCPD" evidence="7">
    <location>
        <begin position="406"/>
        <end position="512"/>
    </location>
</feature>
<sequence>MMDAIFSFSSQGWQLSPISPFFCPLMPVFPLRSWFHHSPFSTRLVSMKAHLHWNGVHMRTLQTSIDPDSTALRAVTLPSVWSDDAAQALVQLAPAEGGPVRLASESARWVEMIDTTPHLPHSPQDAPPVGRGLSCLLLMQQMAPNAALWRNEPDGQPGFIIRLSGFVQDGIFATEHFAACLKLACDSLRRLDAARRPYRSGDLPLFDDPAPRGDSDGPAGIVLLTDLDACLAGLGLDYDSDEGRAIATAITRFTRLVAHAGTATPEKAFSCPQAPDLEQASIAISAATQSLSGLATIETGFSSPGPVDALLDVESCGLGPIFSLVNSQGGLRPSTLERLAHKGLSPEAALALTLDGQTPLQPAGAKAHALMHDAVLPFCDHLPALPEPETDDLKEKLGRGVRRPLPMRQGGFSQRTSIGGHRLFMRTGEFEDGSLASLSLTPPRESPMARGLMECFSQAVSIGLQFGVPLEVFVEQFAYSRFGACGTVEGDEMASYATSMLDYAFRALSEAYLGQRMPDAPAESGEKQHEAPMLPFGPEQDGPSSRPRNRKLRLVG</sequence>
<evidence type="ECO:0000256" key="6">
    <source>
        <dbReference type="SAM" id="MobiDB-lite"/>
    </source>
</evidence>
<protein>
    <recommendedName>
        <fullName evidence="2">ribonucleoside-diphosphate reductase</fullName>
        <ecNumber evidence="2">1.17.4.1</ecNumber>
    </recommendedName>
</protein>
<evidence type="ECO:0000259" key="7">
    <source>
        <dbReference type="Pfam" id="PF12637"/>
    </source>
</evidence>
<dbReference type="Proteomes" id="UP000027590">
    <property type="component" value="Unassembled WGS sequence"/>
</dbReference>
<feature type="region of interest" description="Disordered" evidence="6">
    <location>
        <begin position="517"/>
        <end position="556"/>
    </location>
</feature>
<dbReference type="GO" id="GO:0004748">
    <property type="term" value="F:ribonucleoside-diphosphate reductase activity, thioredoxin disulfide as acceptor"/>
    <property type="evidence" value="ECO:0007669"/>
    <property type="project" value="UniProtKB-EC"/>
</dbReference>
<evidence type="ECO:0000313" key="9">
    <source>
        <dbReference type="Proteomes" id="UP000027590"/>
    </source>
</evidence>
<keyword evidence="8" id="KW-0560">Oxidoreductase</keyword>
<evidence type="ECO:0000256" key="3">
    <source>
        <dbReference type="ARBA" id="ARBA00022634"/>
    </source>
</evidence>
<proteinExistence type="inferred from homology"/>
<dbReference type="GO" id="GO:0000166">
    <property type="term" value="F:nucleotide binding"/>
    <property type="evidence" value="ECO:0007669"/>
    <property type="project" value="UniProtKB-KW"/>
</dbReference>
<keyword evidence="3" id="KW-0237">DNA synthesis</keyword>
<comment type="catalytic activity">
    <reaction evidence="5">
        <text>a 2'-deoxyribonucleoside 5'-diphosphate + [thioredoxin]-disulfide + H2O = a ribonucleoside 5'-diphosphate + [thioredoxin]-dithiol</text>
        <dbReference type="Rhea" id="RHEA:23252"/>
        <dbReference type="Rhea" id="RHEA-COMP:10698"/>
        <dbReference type="Rhea" id="RHEA-COMP:10700"/>
        <dbReference type="ChEBI" id="CHEBI:15377"/>
        <dbReference type="ChEBI" id="CHEBI:29950"/>
        <dbReference type="ChEBI" id="CHEBI:50058"/>
        <dbReference type="ChEBI" id="CHEBI:57930"/>
        <dbReference type="ChEBI" id="CHEBI:73316"/>
        <dbReference type="EC" id="1.17.4.1"/>
    </reaction>
</comment>
<organism evidence="8 9">
    <name type="scientific">Parasaccharibacter apium</name>
    <dbReference type="NCBI Taxonomy" id="1510841"/>
    <lineage>
        <taxon>Bacteria</taxon>
        <taxon>Pseudomonadati</taxon>
        <taxon>Pseudomonadota</taxon>
        <taxon>Alphaproteobacteria</taxon>
        <taxon>Acetobacterales</taxon>
        <taxon>Acetobacteraceae</taxon>
        <taxon>Parasaccharibacter</taxon>
    </lineage>
</organism>
<gene>
    <name evidence="8" type="ORF">SACS_0745</name>
</gene>
<evidence type="ECO:0000256" key="1">
    <source>
        <dbReference type="ARBA" id="ARBA00007405"/>
    </source>
</evidence>
<evidence type="ECO:0000313" key="8">
    <source>
        <dbReference type="EMBL" id="CDG33483.1"/>
    </source>
</evidence>
<dbReference type="EMBL" id="CBLY010000004">
    <property type="protein sequence ID" value="CDG33483.1"/>
    <property type="molecule type" value="Genomic_DNA"/>
</dbReference>
<dbReference type="EC" id="1.17.4.1" evidence="2"/>
<reference evidence="8 9" key="2">
    <citation type="journal article" date="2014" name="PLoS ONE">
        <title>Evolution of mitochondria reconstructed from the energy metabolism of living bacteria.</title>
        <authorList>
            <person name="Degli Esposti M."/>
            <person name="Chouaia B."/>
            <person name="Comandatore F."/>
            <person name="Crotti E."/>
            <person name="Sassera D."/>
            <person name="Lievens P.M."/>
            <person name="Daffonchio D."/>
            <person name="Bandi C."/>
        </authorList>
    </citation>
    <scope>NUCLEOTIDE SEQUENCE [LARGE SCALE GENOMIC DNA]</scope>
    <source>
        <strain evidence="9">AM169</strain>
    </source>
</reference>
<dbReference type="Pfam" id="PF12637">
    <property type="entry name" value="TSCPD"/>
    <property type="match status" value="1"/>
</dbReference>
<dbReference type="InterPro" id="IPR024434">
    <property type="entry name" value="TSCPD_dom"/>
</dbReference>
<comment type="similarity">
    <text evidence="1">Belongs to the ribonucleoside diphosphate reductase class-2 family.</text>
</comment>
<name>A0A7U7G5G4_9PROT</name>